<dbReference type="Gene3D" id="6.10.340.10">
    <property type="match status" value="1"/>
</dbReference>
<dbReference type="InterPro" id="IPR005467">
    <property type="entry name" value="His_kinase_dom"/>
</dbReference>
<keyword evidence="7" id="KW-0547">Nucleotide-binding</keyword>
<dbReference type="Pfam" id="PF02518">
    <property type="entry name" value="HATPase_c"/>
    <property type="match status" value="1"/>
</dbReference>
<dbReference type="InterPro" id="IPR003594">
    <property type="entry name" value="HATPase_dom"/>
</dbReference>
<evidence type="ECO:0000256" key="7">
    <source>
        <dbReference type="ARBA" id="ARBA00022741"/>
    </source>
</evidence>
<dbReference type="InterPro" id="IPR050980">
    <property type="entry name" value="2C_sensor_his_kinase"/>
</dbReference>
<dbReference type="EC" id="2.7.13.3" evidence="3"/>
<gene>
    <name evidence="13" type="ORF">L0668_13525</name>
</gene>
<sequence length="432" mass="48860">MKKLSFSLLFVVLSAAIGLGWTLDNFFAQLNAPERTSSQSNELLSYRQMGEALAKALDQQIDPVTFLEAWPKNSELTLSLIMQAELPLPKELQVNFLQGRALELESENNILIHFLLPSRQQVLILSIPKPSEPESNEGLRLVFTSVFYLGILSIVLLWLYPLVRHLQHLRQSAKAFGEGELDQRVIITRTSYIADIEKEFNRMAQRIQVLVDDNKLLGNAVSHDLRTPLARLRFGIEALQQTDNQANREKYQNHISRDIDEMEKLVAVLLNYARMEQSMVEVKQQPVELNSLVKQCLEVQGATDKDIIWQPAGEIYIQGDEHYLSMLLNNLITNALTHAKSKVQVAVSSELEQVYLKVSDDGPGIPKDKRFELLKPFTRGELRLGQQSGYGMGLAIVNRIIQWHQGRLKIDDSVDLGGAELVVSFLSIKGHN</sequence>
<proteinExistence type="predicted"/>
<comment type="catalytic activity">
    <reaction evidence="1">
        <text>ATP + protein L-histidine = ADP + protein N-phospho-L-histidine.</text>
        <dbReference type="EC" id="2.7.13.3"/>
    </reaction>
</comment>
<evidence type="ECO:0000256" key="9">
    <source>
        <dbReference type="ARBA" id="ARBA00022840"/>
    </source>
</evidence>
<reference evidence="13 14" key="1">
    <citation type="submission" date="2022-01" db="EMBL/GenBank/DDBJ databases">
        <title>Paraglaciecola sp. G1-23.</title>
        <authorList>
            <person name="Jin M.S."/>
            <person name="Han D.M."/>
            <person name="Kim H.M."/>
            <person name="Jeon C.O."/>
        </authorList>
    </citation>
    <scope>NUCLEOTIDE SEQUENCE [LARGE SCALE GENOMIC DNA]</scope>
    <source>
        <strain evidence="13 14">G1-23</strain>
    </source>
</reference>
<dbReference type="SMART" id="SM00304">
    <property type="entry name" value="HAMP"/>
    <property type="match status" value="1"/>
</dbReference>
<comment type="caution">
    <text evidence="13">The sequence shown here is derived from an EMBL/GenBank/DDBJ whole genome shotgun (WGS) entry which is preliminary data.</text>
</comment>
<keyword evidence="9 13" id="KW-0067">ATP-binding</keyword>
<dbReference type="PRINTS" id="PR00344">
    <property type="entry name" value="BCTRLSENSOR"/>
</dbReference>
<feature type="transmembrane region" description="Helical" evidence="10">
    <location>
        <begin position="138"/>
        <end position="160"/>
    </location>
</feature>
<evidence type="ECO:0000256" key="5">
    <source>
        <dbReference type="ARBA" id="ARBA00022553"/>
    </source>
</evidence>
<evidence type="ECO:0000256" key="4">
    <source>
        <dbReference type="ARBA" id="ARBA00022475"/>
    </source>
</evidence>
<keyword evidence="10" id="KW-1133">Transmembrane helix</keyword>
<dbReference type="EMBL" id="JAKGAS010000007">
    <property type="protein sequence ID" value="MCF2949136.1"/>
    <property type="molecule type" value="Genomic_DNA"/>
</dbReference>
<dbReference type="SMART" id="SM00387">
    <property type="entry name" value="HATPase_c"/>
    <property type="match status" value="1"/>
</dbReference>
<dbReference type="InterPro" id="IPR003661">
    <property type="entry name" value="HisK_dim/P_dom"/>
</dbReference>
<feature type="domain" description="HAMP" evidence="12">
    <location>
        <begin position="160"/>
        <end position="212"/>
    </location>
</feature>
<keyword evidence="5" id="KW-0597">Phosphoprotein</keyword>
<dbReference type="Gene3D" id="1.10.287.130">
    <property type="match status" value="1"/>
</dbReference>
<name>A0ABS9DBX6_9ALTE</name>
<organism evidence="13 14">
    <name type="scientific">Paraglaciecola algarum</name>
    <dbReference type="NCBI Taxonomy" id="3050085"/>
    <lineage>
        <taxon>Bacteria</taxon>
        <taxon>Pseudomonadati</taxon>
        <taxon>Pseudomonadota</taxon>
        <taxon>Gammaproteobacteria</taxon>
        <taxon>Alteromonadales</taxon>
        <taxon>Alteromonadaceae</taxon>
        <taxon>Paraglaciecola</taxon>
    </lineage>
</organism>
<keyword evidence="8" id="KW-0418">Kinase</keyword>
<keyword evidence="14" id="KW-1185">Reference proteome</keyword>
<dbReference type="PANTHER" id="PTHR44936:SF10">
    <property type="entry name" value="SENSOR PROTEIN RSTB"/>
    <property type="match status" value="1"/>
</dbReference>
<dbReference type="PROSITE" id="PS50109">
    <property type="entry name" value="HIS_KIN"/>
    <property type="match status" value="1"/>
</dbReference>
<evidence type="ECO:0000256" key="3">
    <source>
        <dbReference type="ARBA" id="ARBA00012438"/>
    </source>
</evidence>
<dbReference type="InterPro" id="IPR036890">
    <property type="entry name" value="HATPase_C_sf"/>
</dbReference>
<evidence type="ECO:0000313" key="13">
    <source>
        <dbReference type="EMBL" id="MCF2949136.1"/>
    </source>
</evidence>
<keyword evidence="10" id="KW-0472">Membrane</keyword>
<keyword evidence="10" id="KW-0812">Transmembrane</keyword>
<evidence type="ECO:0000256" key="6">
    <source>
        <dbReference type="ARBA" id="ARBA00022679"/>
    </source>
</evidence>
<evidence type="ECO:0000259" key="11">
    <source>
        <dbReference type="PROSITE" id="PS50109"/>
    </source>
</evidence>
<dbReference type="Gene3D" id="3.30.565.10">
    <property type="entry name" value="Histidine kinase-like ATPase, C-terminal domain"/>
    <property type="match status" value="1"/>
</dbReference>
<dbReference type="InterPro" id="IPR003660">
    <property type="entry name" value="HAMP_dom"/>
</dbReference>
<dbReference type="InterPro" id="IPR004358">
    <property type="entry name" value="Sig_transdc_His_kin-like_C"/>
</dbReference>
<dbReference type="Proteomes" id="UP001521137">
    <property type="component" value="Unassembled WGS sequence"/>
</dbReference>
<protein>
    <recommendedName>
        <fullName evidence="3">histidine kinase</fullName>
        <ecNumber evidence="3">2.7.13.3</ecNumber>
    </recommendedName>
</protein>
<accession>A0ABS9DBX6</accession>
<keyword evidence="4" id="KW-1003">Cell membrane</keyword>
<dbReference type="PANTHER" id="PTHR44936">
    <property type="entry name" value="SENSOR PROTEIN CREC"/>
    <property type="match status" value="1"/>
</dbReference>
<feature type="domain" description="Histidine kinase" evidence="11">
    <location>
        <begin position="220"/>
        <end position="429"/>
    </location>
</feature>
<dbReference type="RefSeq" id="WP_235313233.1">
    <property type="nucleotide sequence ID" value="NZ_JAKGAS010000007.1"/>
</dbReference>
<dbReference type="InterPro" id="IPR036097">
    <property type="entry name" value="HisK_dim/P_sf"/>
</dbReference>
<dbReference type="CDD" id="cd06225">
    <property type="entry name" value="HAMP"/>
    <property type="match status" value="1"/>
</dbReference>
<evidence type="ECO:0000313" key="14">
    <source>
        <dbReference type="Proteomes" id="UP001521137"/>
    </source>
</evidence>
<comment type="subcellular location">
    <subcellularLocation>
        <location evidence="2">Cell membrane</location>
        <topology evidence="2">Multi-pass membrane protein</topology>
    </subcellularLocation>
</comment>
<dbReference type="Pfam" id="PF00512">
    <property type="entry name" value="HisKA"/>
    <property type="match status" value="1"/>
</dbReference>
<keyword evidence="6" id="KW-0808">Transferase</keyword>
<dbReference type="PROSITE" id="PS50885">
    <property type="entry name" value="HAMP"/>
    <property type="match status" value="1"/>
</dbReference>
<dbReference type="SMART" id="SM00388">
    <property type="entry name" value="HisKA"/>
    <property type="match status" value="1"/>
</dbReference>
<dbReference type="SUPFAM" id="SSF47384">
    <property type="entry name" value="Homodimeric domain of signal transducing histidine kinase"/>
    <property type="match status" value="1"/>
</dbReference>
<dbReference type="GO" id="GO:0005524">
    <property type="term" value="F:ATP binding"/>
    <property type="evidence" value="ECO:0007669"/>
    <property type="project" value="UniProtKB-KW"/>
</dbReference>
<dbReference type="SUPFAM" id="SSF55874">
    <property type="entry name" value="ATPase domain of HSP90 chaperone/DNA topoisomerase II/histidine kinase"/>
    <property type="match status" value="1"/>
</dbReference>
<evidence type="ECO:0000256" key="2">
    <source>
        <dbReference type="ARBA" id="ARBA00004651"/>
    </source>
</evidence>
<evidence type="ECO:0000259" key="12">
    <source>
        <dbReference type="PROSITE" id="PS50885"/>
    </source>
</evidence>
<evidence type="ECO:0000256" key="1">
    <source>
        <dbReference type="ARBA" id="ARBA00000085"/>
    </source>
</evidence>
<dbReference type="CDD" id="cd00082">
    <property type="entry name" value="HisKA"/>
    <property type="match status" value="1"/>
</dbReference>
<evidence type="ECO:0000256" key="8">
    <source>
        <dbReference type="ARBA" id="ARBA00022777"/>
    </source>
</evidence>
<evidence type="ECO:0000256" key="10">
    <source>
        <dbReference type="SAM" id="Phobius"/>
    </source>
</evidence>